<evidence type="ECO:0000313" key="1">
    <source>
        <dbReference type="EMBL" id="KAK6957427.1"/>
    </source>
</evidence>
<organism evidence="1 2">
    <name type="scientific">Daldinia eschscholtzii</name>
    <dbReference type="NCBI Taxonomy" id="292717"/>
    <lineage>
        <taxon>Eukaryota</taxon>
        <taxon>Fungi</taxon>
        <taxon>Dikarya</taxon>
        <taxon>Ascomycota</taxon>
        <taxon>Pezizomycotina</taxon>
        <taxon>Sordariomycetes</taxon>
        <taxon>Xylariomycetidae</taxon>
        <taxon>Xylariales</taxon>
        <taxon>Hypoxylaceae</taxon>
        <taxon>Daldinia</taxon>
    </lineage>
</organism>
<keyword evidence="2" id="KW-1185">Reference proteome</keyword>
<dbReference type="Proteomes" id="UP001369815">
    <property type="component" value="Unassembled WGS sequence"/>
</dbReference>
<gene>
    <name evidence="1" type="ORF">Daesc_000212</name>
</gene>
<sequence>MELSSASYRCLLKMKPCARLATHPEELIALGTLAKGARHAAPHSCWFSFMGVAQQIGRVYAEAA</sequence>
<name>A0AAX6MYE4_9PEZI</name>
<protein>
    <submittedName>
        <fullName evidence="1">Uncharacterized protein</fullName>
    </submittedName>
</protein>
<proteinExistence type="predicted"/>
<dbReference type="EMBL" id="JBANMG010000001">
    <property type="protein sequence ID" value="KAK6957427.1"/>
    <property type="molecule type" value="Genomic_DNA"/>
</dbReference>
<accession>A0AAX6MYE4</accession>
<reference evidence="1 2" key="1">
    <citation type="journal article" date="2024" name="Front Chem Biol">
        <title>Unveiling the potential of Daldinia eschscholtzii MFLUCC 19-0629 through bioactivity and bioinformatics studies for enhanced sustainable agriculture production.</title>
        <authorList>
            <person name="Brooks S."/>
            <person name="Weaver J.A."/>
            <person name="Klomchit A."/>
            <person name="Alharthi S.A."/>
            <person name="Onlamun T."/>
            <person name="Nurani R."/>
            <person name="Vong T.K."/>
            <person name="Alberti F."/>
            <person name="Greco C."/>
        </authorList>
    </citation>
    <scope>NUCLEOTIDE SEQUENCE [LARGE SCALE GENOMIC DNA]</scope>
    <source>
        <strain evidence="1">MFLUCC 19-0629</strain>
    </source>
</reference>
<evidence type="ECO:0000313" key="2">
    <source>
        <dbReference type="Proteomes" id="UP001369815"/>
    </source>
</evidence>
<dbReference type="AlphaFoldDB" id="A0AAX6MYE4"/>
<comment type="caution">
    <text evidence="1">The sequence shown here is derived from an EMBL/GenBank/DDBJ whole genome shotgun (WGS) entry which is preliminary data.</text>
</comment>